<dbReference type="PANTHER" id="PTHR30093:SF2">
    <property type="entry name" value="TYPE II SECRETION SYSTEM PROTEIN H"/>
    <property type="match status" value="1"/>
</dbReference>
<evidence type="ECO:0000313" key="4">
    <source>
        <dbReference type="EMBL" id="NNJ26665.1"/>
    </source>
</evidence>
<feature type="domain" description="DUF1559" evidence="3">
    <location>
        <begin position="48"/>
        <end position="329"/>
    </location>
</feature>
<organism evidence="4 5">
    <name type="scientific">Alienimonas chondri</name>
    <dbReference type="NCBI Taxonomy" id="2681879"/>
    <lineage>
        <taxon>Bacteria</taxon>
        <taxon>Pseudomonadati</taxon>
        <taxon>Planctomycetota</taxon>
        <taxon>Planctomycetia</taxon>
        <taxon>Planctomycetales</taxon>
        <taxon>Planctomycetaceae</taxon>
        <taxon>Alienimonas</taxon>
    </lineage>
</organism>
<dbReference type="InterPro" id="IPR027558">
    <property type="entry name" value="Pre_pil_HX9DG_C"/>
</dbReference>
<evidence type="ECO:0000256" key="1">
    <source>
        <dbReference type="SAM" id="MobiDB-lite"/>
    </source>
</evidence>
<dbReference type="Proteomes" id="UP000609651">
    <property type="component" value="Unassembled WGS sequence"/>
</dbReference>
<feature type="transmembrane region" description="Helical" evidence="2">
    <location>
        <begin position="26"/>
        <end position="47"/>
    </location>
</feature>
<reference evidence="4 5" key="1">
    <citation type="journal article" date="2020" name="Syst. Appl. Microbiol.">
        <title>Alienimonas chondri sp. nov., a novel planctomycete isolated from the biofilm of the red alga Chondrus crispus.</title>
        <authorList>
            <person name="Vitorino I."/>
            <person name="Albuquerque L."/>
            <person name="Wiegand S."/>
            <person name="Kallscheuer N."/>
            <person name="da Costa M.S."/>
            <person name="Lobo-da-Cunha A."/>
            <person name="Jogler C."/>
            <person name="Lage O.M."/>
        </authorList>
    </citation>
    <scope>NUCLEOTIDE SEQUENCE [LARGE SCALE GENOMIC DNA]</scope>
    <source>
        <strain evidence="4 5">LzC2</strain>
    </source>
</reference>
<sequence>MASLHLRRPAPAPSIRLRRGRTGFTLIELLVVIAIIAVLVSLLLPAVQQAREAARRTQCTNNLKQIGLALHNYHGRVGSFPPGFLAVDAAGRPHLDGNNGFGWAAFLLADLDQGPLHSELDFKHSLIDHEDHDHDADDHDHATEAGSNLELIRRPLTVFRCPTDDGPETFELELGGHGHDDDADDDHGDEEEHVELGASNYAAIFGGFTDLHAMEDWDENVQRKGDGMFYQNSSTRFRDLRDGTTSTIAVGERVTQAYRPTGPQLEIFPSCWAGVVPEGEEAITRVLALTDHAPNAGEHPEDLSSHHPGGANVLLGDGSVRFVSESIDPTTFAGAGTIAGSEVLKDF</sequence>
<dbReference type="PROSITE" id="PS00409">
    <property type="entry name" value="PROKAR_NTER_METHYL"/>
    <property type="match status" value="1"/>
</dbReference>
<keyword evidence="5" id="KW-1185">Reference proteome</keyword>
<feature type="region of interest" description="Disordered" evidence="1">
    <location>
        <begin position="174"/>
        <end position="193"/>
    </location>
</feature>
<accession>A0ABX1VF01</accession>
<evidence type="ECO:0000259" key="3">
    <source>
        <dbReference type="Pfam" id="PF07596"/>
    </source>
</evidence>
<dbReference type="Pfam" id="PF07963">
    <property type="entry name" value="N_methyl"/>
    <property type="match status" value="1"/>
</dbReference>
<dbReference type="RefSeq" id="WP_171187877.1">
    <property type="nucleotide sequence ID" value="NZ_WTPX01000090.1"/>
</dbReference>
<keyword evidence="2" id="KW-1133">Transmembrane helix</keyword>
<dbReference type="Gene3D" id="3.30.700.10">
    <property type="entry name" value="Glycoprotein, Type 4 Pilin"/>
    <property type="match status" value="1"/>
</dbReference>
<dbReference type="Pfam" id="PF07596">
    <property type="entry name" value="SBP_bac_10"/>
    <property type="match status" value="1"/>
</dbReference>
<comment type="caution">
    <text evidence="4">The sequence shown here is derived from an EMBL/GenBank/DDBJ whole genome shotgun (WGS) entry which is preliminary data.</text>
</comment>
<dbReference type="NCBIfam" id="TIGR04294">
    <property type="entry name" value="pre_pil_HX9DG"/>
    <property type="match status" value="1"/>
</dbReference>
<gene>
    <name evidence="4" type="ORF">LzC2_27540</name>
</gene>
<feature type="compositionally biased region" description="Acidic residues" evidence="1">
    <location>
        <begin position="181"/>
        <end position="193"/>
    </location>
</feature>
<keyword evidence="2" id="KW-0472">Membrane</keyword>
<dbReference type="InterPro" id="IPR012902">
    <property type="entry name" value="N_methyl_site"/>
</dbReference>
<name>A0ABX1VF01_9PLAN</name>
<evidence type="ECO:0000313" key="5">
    <source>
        <dbReference type="Proteomes" id="UP000609651"/>
    </source>
</evidence>
<evidence type="ECO:0000256" key="2">
    <source>
        <dbReference type="SAM" id="Phobius"/>
    </source>
</evidence>
<dbReference type="PANTHER" id="PTHR30093">
    <property type="entry name" value="GENERAL SECRETION PATHWAY PROTEIN G"/>
    <property type="match status" value="1"/>
</dbReference>
<dbReference type="NCBIfam" id="TIGR02532">
    <property type="entry name" value="IV_pilin_GFxxxE"/>
    <property type="match status" value="1"/>
</dbReference>
<dbReference type="InterPro" id="IPR011453">
    <property type="entry name" value="DUF1559"/>
</dbReference>
<keyword evidence="2" id="KW-0812">Transmembrane</keyword>
<proteinExistence type="predicted"/>
<dbReference type="EMBL" id="WTPX01000090">
    <property type="protein sequence ID" value="NNJ26665.1"/>
    <property type="molecule type" value="Genomic_DNA"/>
</dbReference>
<protein>
    <recommendedName>
        <fullName evidence="3">DUF1559 domain-containing protein</fullName>
    </recommendedName>
</protein>
<dbReference type="InterPro" id="IPR045584">
    <property type="entry name" value="Pilin-like"/>
</dbReference>
<dbReference type="SUPFAM" id="SSF54523">
    <property type="entry name" value="Pili subunits"/>
    <property type="match status" value="1"/>
</dbReference>